<dbReference type="InterPro" id="IPR051839">
    <property type="entry name" value="RD_transcriptional_regulator"/>
</dbReference>
<dbReference type="PANTHER" id="PTHR33215:SF13">
    <property type="entry name" value="PROTEIN DISTAL ANTENNA"/>
    <property type="match status" value="1"/>
</dbReference>
<proteinExistence type="predicted"/>
<accession>A0A418W3H9</accession>
<protein>
    <submittedName>
        <fullName evidence="2">Transposase</fullName>
    </submittedName>
</protein>
<dbReference type="Gene3D" id="1.10.10.60">
    <property type="entry name" value="Homeodomain-like"/>
    <property type="match status" value="1"/>
</dbReference>
<keyword evidence="1" id="KW-0175">Coiled coil</keyword>
<dbReference type="OrthoDB" id="9803878at2"/>
<dbReference type="AlphaFoldDB" id="A0A418W3H9"/>
<evidence type="ECO:0000313" key="3">
    <source>
        <dbReference type="Proteomes" id="UP000283458"/>
    </source>
</evidence>
<dbReference type="GO" id="GO:0003677">
    <property type="term" value="F:DNA binding"/>
    <property type="evidence" value="ECO:0007669"/>
    <property type="project" value="InterPro"/>
</dbReference>
<dbReference type="EMBL" id="QYUL01000001">
    <property type="protein sequence ID" value="RJF84580.1"/>
    <property type="molecule type" value="Genomic_DNA"/>
</dbReference>
<dbReference type="Proteomes" id="UP000283458">
    <property type="component" value="Unassembled WGS sequence"/>
</dbReference>
<dbReference type="InterPro" id="IPR002514">
    <property type="entry name" value="Transposase_8"/>
</dbReference>
<feature type="coiled-coil region" evidence="1">
    <location>
        <begin position="59"/>
        <end position="86"/>
    </location>
</feature>
<comment type="caution">
    <text evidence="2">The sequence shown here is derived from an EMBL/GenBank/DDBJ whole genome shotgun (WGS) entry which is preliminary data.</text>
</comment>
<name>A0A418W3H9_9PROT</name>
<keyword evidence="3" id="KW-1185">Reference proteome</keyword>
<dbReference type="Pfam" id="PF01527">
    <property type="entry name" value="HTH_Tnp_1"/>
    <property type="match status" value="1"/>
</dbReference>
<evidence type="ECO:0000313" key="2">
    <source>
        <dbReference type="EMBL" id="RJF84580.1"/>
    </source>
</evidence>
<dbReference type="InterPro" id="IPR009057">
    <property type="entry name" value="Homeodomain-like_sf"/>
</dbReference>
<dbReference type="GO" id="GO:0006313">
    <property type="term" value="P:DNA transposition"/>
    <property type="evidence" value="ECO:0007669"/>
    <property type="project" value="InterPro"/>
</dbReference>
<gene>
    <name evidence="2" type="ORF">D3877_08700</name>
</gene>
<organism evidence="2 3">
    <name type="scientific">Azospirillum cavernae</name>
    <dbReference type="NCBI Taxonomy" id="2320860"/>
    <lineage>
        <taxon>Bacteria</taxon>
        <taxon>Pseudomonadati</taxon>
        <taxon>Pseudomonadota</taxon>
        <taxon>Alphaproteobacteria</taxon>
        <taxon>Rhodospirillales</taxon>
        <taxon>Azospirillaceae</taxon>
        <taxon>Azospirillum</taxon>
    </lineage>
</organism>
<reference evidence="2 3" key="1">
    <citation type="submission" date="2018-09" db="EMBL/GenBank/DDBJ databases">
        <authorList>
            <person name="Zhu H."/>
        </authorList>
    </citation>
    <scope>NUCLEOTIDE SEQUENCE [LARGE SCALE GENOMIC DNA]</scope>
    <source>
        <strain evidence="2 3">K2W22B-5</strain>
    </source>
</reference>
<sequence length="96" mass="10987">MSPTKQRKVTEEFKREVVRLTETSGRTVAQVAGDLGIGKSTLTRWKTQFKEADVLSGPHDDVQKELTRLRLENKILRQERDLLKNAAAFFAKETSR</sequence>
<evidence type="ECO:0000256" key="1">
    <source>
        <dbReference type="SAM" id="Coils"/>
    </source>
</evidence>
<dbReference type="PANTHER" id="PTHR33215">
    <property type="entry name" value="PROTEIN DISTAL ANTENNA"/>
    <property type="match status" value="1"/>
</dbReference>
<dbReference type="SUPFAM" id="SSF46689">
    <property type="entry name" value="Homeodomain-like"/>
    <property type="match status" value="1"/>
</dbReference>
<dbReference type="GO" id="GO:0004803">
    <property type="term" value="F:transposase activity"/>
    <property type="evidence" value="ECO:0007669"/>
    <property type="project" value="InterPro"/>
</dbReference>